<comment type="caution">
    <text evidence="3">The sequence shown here is derived from an EMBL/GenBank/DDBJ whole genome shotgun (WGS) entry which is preliminary data.</text>
</comment>
<dbReference type="Proteomes" id="UP000575985">
    <property type="component" value="Unassembled WGS sequence"/>
</dbReference>
<keyword evidence="4" id="KW-1185">Reference proteome</keyword>
<feature type="domain" description="Putative sensor" evidence="2">
    <location>
        <begin position="14"/>
        <end position="198"/>
    </location>
</feature>
<name>A0A853BHX3_9ACTN</name>
<keyword evidence="1" id="KW-0812">Transmembrane</keyword>
<sequence length="227" mass="23403">MNALLRRLGAETRYTLLSLPLSVVAFCLVVTGLSLGAGTLVVVLGLFVLALTLLMARGMAGVDRALAAEALERPLPVVGYRPAPAGAGPWRRLLAPLFCGQSWLDALGTLLRFPVAVATFAVTVAWWSVALAGLAFPLYSWTLPDTPGNIGLAELAGLGSGDAVEMAVNAGLGAFAAVTLPAVMRVLAHFTAAFGRALVLPRPAAPARPDAWVGPQGAPAPVFTATR</sequence>
<feature type="transmembrane region" description="Helical" evidence="1">
    <location>
        <begin position="166"/>
        <end position="188"/>
    </location>
</feature>
<evidence type="ECO:0000256" key="1">
    <source>
        <dbReference type="SAM" id="Phobius"/>
    </source>
</evidence>
<evidence type="ECO:0000313" key="4">
    <source>
        <dbReference type="Proteomes" id="UP000575985"/>
    </source>
</evidence>
<feature type="transmembrane region" description="Helical" evidence="1">
    <location>
        <begin position="37"/>
        <end position="56"/>
    </location>
</feature>
<evidence type="ECO:0000259" key="2">
    <source>
        <dbReference type="Pfam" id="PF13796"/>
    </source>
</evidence>
<gene>
    <name evidence="3" type="ORF">HNR12_000601</name>
</gene>
<keyword evidence="1" id="KW-1133">Transmembrane helix</keyword>
<organism evidence="3 4">
    <name type="scientific">Streptomonospora nanhaiensis</name>
    <dbReference type="NCBI Taxonomy" id="1323731"/>
    <lineage>
        <taxon>Bacteria</taxon>
        <taxon>Bacillati</taxon>
        <taxon>Actinomycetota</taxon>
        <taxon>Actinomycetes</taxon>
        <taxon>Streptosporangiales</taxon>
        <taxon>Nocardiopsidaceae</taxon>
        <taxon>Streptomonospora</taxon>
    </lineage>
</organism>
<reference evidence="3 4" key="1">
    <citation type="submission" date="2020-07" db="EMBL/GenBank/DDBJ databases">
        <title>Sequencing the genomes of 1000 actinobacteria strains.</title>
        <authorList>
            <person name="Klenk H.-P."/>
        </authorList>
    </citation>
    <scope>NUCLEOTIDE SEQUENCE [LARGE SCALE GENOMIC DNA]</scope>
    <source>
        <strain evidence="3 4">DSM 45927</strain>
    </source>
</reference>
<protein>
    <submittedName>
        <fullName evidence="3">Putative membrane protein</fullName>
    </submittedName>
</protein>
<proteinExistence type="predicted"/>
<dbReference type="EMBL" id="JACCFO010000001">
    <property type="protein sequence ID" value="NYI94324.1"/>
    <property type="molecule type" value="Genomic_DNA"/>
</dbReference>
<dbReference type="RefSeq" id="WP_179765991.1">
    <property type="nucleotide sequence ID" value="NZ_JACCFO010000001.1"/>
</dbReference>
<dbReference type="AlphaFoldDB" id="A0A853BHX3"/>
<feature type="transmembrane region" description="Helical" evidence="1">
    <location>
        <begin position="115"/>
        <end position="139"/>
    </location>
</feature>
<dbReference type="Pfam" id="PF13796">
    <property type="entry name" value="Sensor"/>
    <property type="match status" value="1"/>
</dbReference>
<keyword evidence="1" id="KW-0472">Membrane</keyword>
<feature type="transmembrane region" description="Helical" evidence="1">
    <location>
        <begin position="12"/>
        <end position="31"/>
    </location>
</feature>
<evidence type="ECO:0000313" key="3">
    <source>
        <dbReference type="EMBL" id="NYI94324.1"/>
    </source>
</evidence>
<dbReference type="InterPro" id="IPR025828">
    <property type="entry name" value="Put_sensor_dom"/>
</dbReference>
<accession>A0A853BHX3</accession>